<organism evidence="3 4">
    <name type="scientific">Dichomitus squalens</name>
    <dbReference type="NCBI Taxonomy" id="114155"/>
    <lineage>
        <taxon>Eukaryota</taxon>
        <taxon>Fungi</taxon>
        <taxon>Dikarya</taxon>
        <taxon>Basidiomycota</taxon>
        <taxon>Agaricomycotina</taxon>
        <taxon>Agaricomycetes</taxon>
        <taxon>Polyporales</taxon>
        <taxon>Polyporaceae</taxon>
        <taxon>Dichomitus</taxon>
    </lineage>
</organism>
<keyword evidence="2" id="KW-0472">Membrane</keyword>
<feature type="region of interest" description="Disordered" evidence="1">
    <location>
        <begin position="266"/>
        <end position="302"/>
    </location>
</feature>
<dbReference type="Proteomes" id="UP000292082">
    <property type="component" value="Unassembled WGS sequence"/>
</dbReference>
<dbReference type="EMBL" id="ML145117">
    <property type="protein sequence ID" value="TBU59089.1"/>
    <property type="molecule type" value="Genomic_DNA"/>
</dbReference>
<gene>
    <name evidence="3" type="ORF">BD310DRAFT_925659</name>
</gene>
<sequence length="302" mass="33619">MSIWDSLFSSPDASTAAPRTEDESIGKSLMARWSALTEPAARPEPEEHPRSSFRTILIFSAVLVPVAAVPYVLVRRHYVTLLKEVAALQTASASLAREVRKAVADLSKERSDLSRGVLRTLDGHTRRFDTSAEALAEQAAALLAVRVSLEEANTHLGDLHGKVNDFGRNVAVETKNVRGQLFKTQRAVELQEAEAQRWRNETSNNIARLLAENERRRTIYSEAVKETGRSLADVARFMQEVEMREGWTPLPDDGRGIDRIRNAAKHLDEVGQPLPTEDGQSEPESTSPYAWQGLLRRAQSRS</sequence>
<dbReference type="AlphaFoldDB" id="A0A4Q9PX28"/>
<keyword evidence="2" id="KW-1133">Transmembrane helix</keyword>
<feature type="region of interest" description="Disordered" evidence="1">
    <location>
        <begin position="1"/>
        <end position="25"/>
    </location>
</feature>
<proteinExistence type="predicted"/>
<feature type="transmembrane region" description="Helical" evidence="2">
    <location>
        <begin position="53"/>
        <end position="74"/>
    </location>
</feature>
<evidence type="ECO:0000313" key="4">
    <source>
        <dbReference type="Proteomes" id="UP000292082"/>
    </source>
</evidence>
<reference evidence="3 4" key="1">
    <citation type="submission" date="2019-01" db="EMBL/GenBank/DDBJ databases">
        <title>Draft genome sequences of three monokaryotic isolates of the white-rot basidiomycete fungus Dichomitus squalens.</title>
        <authorList>
            <consortium name="DOE Joint Genome Institute"/>
            <person name="Lopez S.C."/>
            <person name="Andreopoulos B."/>
            <person name="Pangilinan J."/>
            <person name="Lipzen A."/>
            <person name="Riley R."/>
            <person name="Ahrendt S."/>
            <person name="Ng V."/>
            <person name="Barry K."/>
            <person name="Daum C."/>
            <person name="Grigoriev I.V."/>
            <person name="Hilden K.S."/>
            <person name="Makela M.R."/>
            <person name="de Vries R.P."/>
        </authorList>
    </citation>
    <scope>NUCLEOTIDE SEQUENCE [LARGE SCALE GENOMIC DNA]</scope>
    <source>
        <strain evidence="3 4">CBS 464.89</strain>
    </source>
</reference>
<protein>
    <submittedName>
        <fullName evidence="3">Uncharacterized protein</fullName>
    </submittedName>
</protein>
<evidence type="ECO:0000313" key="3">
    <source>
        <dbReference type="EMBL" id="TBU59089.1"/>
    </source>
</evidence>
<name>A0A4Q9PX28_9APHY</name>
<evidence type="ECO:0000256" key="2">
    <source>
        <dbReference type="SAM" id="Phobius"/>
    </source>
</evidence>
<keyword evidence="2" id="KW-0812">Transmembrane</keyword>
<accession>A0A4Q9PX28</accession>
<evidence type="ECO:0000256" key="1">
    <source>
        <dbReference type="SAM" id="MobiDB-lite"/>
    </source>
</evidence>
<keyword evidence="4" id="KW-1185">Reference proteome</keyword>